<accession>A0A2D0K7U2</accession>
<sequence length="94" mass="10213">MEVTAEPAVELPVEVAEEVKTVSPALAERINQLATELNDKAVKAAELRVFEVTRAAGEQTAQAERELADAAQTVNDLEERLDVLSNQYNISCST</sequence>
<dbReference type="AlphaFoldDB" id="A0A2D0K7U2"/>
<keyword evidence="1" id="KW-0175">Coiled coil</keyword>
<dbReference type="Proteomes" id="UP000222168">
    <property type="component" value="Unassembled WGS sequence"/>
</dbReference>
<evidence type="ECO:0000256" key="1">
    <source>
        <dbReference type="SAM" id="Coils"/>
    </source>
</evidence>
<feature type="coiled-coil region" evidence="1">
    <location>
        <begin position="60"/>
        <end position="87"/>
    </location>
</feature>
<evidence type="ECO:0000313" key="2">
    <source>
        <dbReference type="EMBL" id="PHM59501.1"/>
    </source>
</evidence>
<comment type="caution">
    <text evidence="2">The sequence shown here is derived from an EMBL/GenBank/DDBJ whole genome shotgun (WGS) entry which is preliminary data.</text>
</comment>
<proteinExistence type="predicted"/>
<reference evidence="2 3" key="1">
    <citation type="journal article" date="2017" name="Nat. Microbiol.">
        <title>Natural product diversity associated with the nematode symbionts Photorhabdus and Xenorhabdus.</title>
        <authorList>
            <person name="Tobias N.J."/>
            <person name="Wolff H."/>
            <person name="Djahanschiri B."/>
            <person name="Grundmann F."/>
            <person name="Kronenwerth M."/>
            <person name="Shi Y.M."/>
            <person name="Simonyi S."/>
            <person name="Grun P."/>
            <person name="Shapiro-Ilan D."/>
            <person name="Pidot S.J."/>
            <person name="Stinear T.P."/>
            <person name="Ebersberger I."/>
            <person name="Bode H.B."/>
        </authorList>
    </citation>
    <scope>NUCLEOTIDE SEQUENCE [LARGE SCALE GENOMIC DNA]</scope>
    <source>
        <strain evidence="2 3">DSM 22670</strain>
    </source>
</reference>
<name>A0A2D0K7U2_9GAMM</name>
<gene>
    <name evidence="2" type="ORF">Xish_03619</name>
</gene>
<protein>
    <submittedName>
        <fullName evidence="2">Uncharacterized protein</fullName>
    </submittedName>
</protein>
<dbReference type="EMBL" id="NJAK01000003">
    <property type="protein sequence ID" value="PHM59501.1"/>
    <property type="molecule type" value="Genomic_DNA"/>
</dbReference>
<evidence type="ECO:0000313" key="3">
    <source>
        <dbReference type="Proteomes" id="UP000222168"/>
    </source>
</evidence>
<organism evidence="2 3">
    <name type="scientific">Xenorhabdus ishibashii</name>
    <dbReference type="NCBI Taxonomy" id="1034471"/>
    <lineage>
        <taxon>Bacteria</taxon>
        <taxon>Pseudomonadati</taxon>
        <taxon>Pseudomonadota</taxon>
        <taxon>Gammaproteobacteria</taxon>
        <taxon>Enterobacterales</taxon>
        <taxon>Morganellaceae</taxon>
        <taxon>Xenorhabdus</taxon>
    </lineage>
</organism>
<keyword evidence="3" id="KW-1185">Reference proteome</keyword>